<proteinExistence type="predicted"/>
<accession>A0A1W2ARP9</accession>
<protein>
    <recommendedName>
        <fullName evidence="3">DinB family protein</fullName>
    </recommendedName>
</protein>
<dbReference type="PANTHER" id="PTHR39473:SF1">
    <property type="entry name" value="DINB-LIKE DOMAIN-CONTAINING PROTEIN"/>
    <property type="match status" value="1"/>
</dbReference>
<dbReference type="Proteomes" id="UP000192393">
    <property type="component" value="Unassembled WGS sequence"/>
</dbReference>
<reference evidence="1 2" key="1">
    <citation type="submission" date="2017-04" db="EMBL/GenBank/DDBJ databases">
        <authorList>
            <person name="Afonso C.L."/>
            <person name="Miller P.J."/>
            <person name="Scott M.A."/>
            <person name="Spackman E."/>
            <person name="Goraichik I."/>
            <person name="Dimitrov K.M."/>
            <person name="Suarez D.L."/>
            <person name="Swayne D.E."/>
        </authorList>
    </citation>
    <scope>NUCLEOTIDE SEQUENCE [LARGE SCALE GENOMIC DNA]</scope>
    <source>
        <strain evidence="1 2">CGMCC 1.12708</strain>
    </source>
</reference>
<dbReference type="EMBL" id="FWXS01000005">
    <property type="protein sequence ID" value="SMC63264.1"/>
    <property type="molecule type" value="Genomic_DNA"/>
</dbReference>
<organism evidence="1 2">
    <name type="scientific">Moheibacter sediminis</name>
    <dbReference type="NCBI Taxonomy" id="1434700"/>
    <lineage>
        <taxon>Bacteria</taxon>
        <taxon>Pseudomonadati</taxon>
        <taxon>Bacteroidota</taxon>
        <taxon>Flavobacteriia</taxon>
        <taxon>Flavobacteriales</taxon>
        <taxon>Weeksellaceae</taxon>
        <taxon>Moheibacter</taxon>
    </lineage>
</organism>
<evidence type="ECO:0000313" key="1">
    <source>
        <dbReference type="EMBL" id="SMC63264.1"/>
    </source>
</evidence>
<dbReference type="STRING" id="1434700.SAMN06296427_10527"/>
<sequence length="163" mass="18771">MKNVSRNLLSEIKILLSELGDNDYSKNLSILNGNSIGKHVRHILDLFECLLDFENGIVNYDERKRNIETEVNKDIALQKVQSIISDLEKLDIEKKVILIQKLNDSFCEINSSIERELLYNIEHCVHHLAIIRIGIENNFDYVKIPENFGVAHSTISHREQMAG</sequence>
<evidence type="ECO:0008006" key="3">
    <source>
        <dbReference type="Google" id="ProtNLM"/>
    </source>
</evidence>
<dbReference type="OrthoDB" id="1162179at2"/>
<gene>
    <name evidence="1" type="ORF">SAMN06296427_10527</name>
</gene>
<evidence type="ECO:0000313" key="2">
    <source>
        <dbReference type="Proteomes" id="UP000192393"/>
    </source>
</evidence>
<keyword evidence="2" id="KW-1185">Reference proteome</keyword>
<dbReference type="RefSeq" id="WP_084017236.1">
    <property type="nucleotide sequence ID" value="NZ_FWXS01000005.1"/>
</dbReference>
<dbReference type="AlphaFoldDB" id="A0A1W2ARP9"/>
<dbReference type="PANTHER" id="PTHR39473">
    <property type="match status" value="1"/>
</dbReference>
<name>A0A1W2ARP9_9FLAO</name>